<dbReference type="HAMAP" id="MF_00984">
    <property type="entry name" value="SSB"/>
    <property type="match status" value="1"/>
</dbReference>
<evidence type="ECO:0000313" key="5">
    <source>
        <dbReference type="EMBL" id="TDR28959.1"/>
    </source>
</evidence>
<evidence type="ECO:0000256" key="2">
    <source>
        <dbReference type="HAMAP-Rule" id="MF_00984"/>
    </source>
</evidence>
<dbReference type="GO" id="GO:0006260">
    <property type="term" value="P:DNA replication"/>
    <property type="evidence" value="ECO:0007669"/>
    <property type="project" value="InterPro"/>
</dbReference>
<evidence type="ECO:0000256" key="3">
    <source>
        <dbReference type="RuleBase" id="RU000524"/>
    </source>
</evidence>
<dbReference type="SUPFAM" id="SSF50249">
    <property type="entry name" value="Nucleic acid-binding proteins"/>
    <property type="match status" value="1"/>
</dbReference>
<comment type="caution">
    <text evidence="5">The sequence shown here is derived from an EMBL/GenBank/DDBJ whole genome shotgun (WGS) entry which is preliminary data.</text>
</comment>
<dbReference type="PANTHER" id="PTHR10302">
    <property type="entry name" value="SINGLE-STRANDED DNA-BINDING PROTEIN"/>
    <property type="match status" value="1"/>
</dbReference>
<dbReference type="NCBIfam" id="TIGR00621">
    <property type="entry name" value="ssb"/>
    <property type="match status" value="1"/>
</dbReference>
<dbReference type="GO" id="GO:0003697">
    <property type="term" value="F:single-stranded DNA binding"/>
    <property type="evidence" value="ECO:0007669"/>
    <property type="project" value="UniProtKB-UniRule"/>
</dbReference>
<evidence type="ECO:0000256" key="4">
    <source>
        <dbReference type="SAM" id="MobiDB-lite"/>
    </source>
</evidence>
<accession>A0A4R6Y4F6</accession>
<dbReference type="EMBL" id="SNZE01000030">
    <property type="protein sequence ID" value="TDR28959.1"/>
    <property type="molecule type" value="Genomic_DNA"/>
</dbReference>
<gene>
    <name evidence="5" type="ORF">DFR44_13028</name>
</gene>
<dbReference type="CDD" id="cd04496">
    <property type="entry name" value="SSB_OBF"/>
    <property type="match status" value="1"/>
</dbReference>
<dbReference type="AlphaFoldDB" id="A0A4R6Y4F6"/>
<dbReference type="Proteomes" id="UP000294480">
    <property type="component" value="Unassembled WGS sequence"/>
</dbReference>
<sequence length="146" mass="16231">MAALNKAQVMGNVGQDPRIAHTKDGTVVAQISVATSSKYKDETYTEWHRVSAFGRRAEIIAEFVKKGDPIFVEGPMRTHKWVDDKGIERYTTEVIANNIQLLASKPKDKDWADSVANGIPPHLKDNGTEAPPLDDIPMDELDDIPY</sequence>
<comment type="subunit">
    <text evidence="2">Homotetramer.</text>
</comment>
<dbReference type="Pfam" id="PF00436">
    <property type="entry name" value="SSB"/>
    <property type="match status" value="1"/>
</dbReference>
<name>A0A4R6Y4F6_9BURK</name>
<evidence type="ECO:0000256" key="1">
    <source>
        <dbReference type="ARBA" id="ARBA00023125"/>
    </source>
</evidence>
<keyword evidence="1 2" id="KW-0238">DNA-binding</keyword>
<dbReference type="OrthoDB" id="9809878at2"/>
<evidence type="ECO:0000313" key="6">
    <source>
        <dbReference type="Proteomes" id="UP000294480"/>
    </source>
</evidence>
<proteinExistence type="inferred from homology"/>
<dbReference type="PROSITE" id="PS50935">
    <property type="entry name" value="SSB"/>
    <property type="match status" value="1"/>
</dbReference>
<comment type="caution">
    <text evidence="2">Lacks conserved residue(s) required for the propagation of feature annotation.</text>
</comment>
<dbReference type="RefSeq" id="WP_133621452.1">
    <property type="nucleotide sequence ID" value="NZ_SNZE01000030.1"/>
</dbReference>
<organism evidence="5 6">
    <name type="scientific">Hydromonas duriensis</name>
    <dbReference type="NCBI Taxonomy" id="1527608"/>
    <lineage>
        <taxon>Bacteria</taxon>
        <taxon>Pseudomonadati</taxon>
        <taxon>Pseudomonadota</taxon>
        <taxon>Betaproteobacteria</taxon>
        <taxon>Burkholderiales</taxon>
        <taxon>Burkholderiaceae</taxon>
        <taxon>Hydromonas</taxon>
    </lineage>
</organism>
<feature type="compositionally biased region" description="Acidic residues" evidence="4">
    <location>
        <begin position="136"/>
        <end position="146"/>
    </location>
</feature>
<reference evidence="5 6" key="1">
    <citation type="submission" date="2019-03" db="EMBL/GenBank/DDBJ databases">
        <title>Genomic Encyclopedia of Type Strains, Phase IV (KMG-IV): sequencing the most valuable type-strain genomes for metagenomic binning, comparative biology and taxonomic classification.</title>
        <authorList>
            <person name="Goeker M."/>
        </authorList>
    </citation>
    <scope>NUCLEOTIDE SEQUENCE [LARGE SCALE GENOMIC DNA]</scope>
    <source>
        <strain evidence="5 6">DSM 102852</strain>
    </source>
</reference>
<dbReference type="GO" id="GO:0009295">
    <property type="term" value="C:nucleoid"/>
    <property type="evidence" value="ECO:0007669"/>
    <property type="project" value="TreeGrafter"/>
</dbReference>
<dbReference type="InterPro" id="IPR012340">
    <property type="entry name" value="NA-bd_OB-fold"/>
</dbReference>
<keyword evidence="6" id="KW-1185">Reference proteome</keyword>
<dbReference type="PANTHER" id="PTHR10302:SF27">
    <property type="entry name" value="SINGLE-STRANDED DNA-BINDING PROTEIN"/>
    <property type="match status" value="1"/>
</dbReference>
<dbReference type="Gene3D" id="2.40.50.140">
    <property type="entry name" value="Nucleic acid-binding proteins"/>
    <property type="match status" value="1"/>
</dbReference>
<protein>
    <recommendedName>
        <fullName evidence="2 3">Single-stranded DNA-binding protein</fullName>
        <shortName evidence="2">SSB</shortName>
    </recommendedName>
</protein>
<dbReference type="InterPro" id="IPR011344">
    <property type="entry name" value="ssDNA-bd"/>
</dbReference>
<dbReference type="InterPro" id="IPR000424">
    <property type="entry name" value="Primosome_PriB/ssb"/>
</dbReference>
<feature type="region of interest" description="Disordered" evidence="4">
    <location>
        <begin position="107"/>
        <end position="146"/>
    </location>
</feature>